<dbReference type="InterPro" id="IPR007431">
    <property type="entry name" value="ACP_PD"/>
</dbReference>
<name>A0ABP8QMR8_9BACT</name>
<accession>A0ABP8QMR8</accession>
<evidence type="ECO:0000256" key="3">
    <source>
        <dbReference type="ARBA" id="ARBA00023098"/>
    </source>
</evidence>
<gene>
    <name evidence="4" type="ORF">GCM10023172_35200</name>
</gene>
<evidence type="ECO:0000313" key="5">
    <source>
        <dbReference type="Proteomes" id="UP001501243"/>
    </source>
</evidence>
<dbReference type="Pfam" id="PF04336">
    <property type="entry name" value="ACP_PD"/>
    <property type="match status" value="1"/>
</dbReference>
<keyword evidence="3" id="KW-0443">Lipid metabolism</keyword>
<comment type="caution">
    <text evidence="4">The sequence shown here is derived from an EMBL/GenBank/DDBJ whole genome shotgun (WGS) entry which is preliminary data.</text>
</comment>
<dbReference type="PANTHER" id="PTHR38764">
    <property type="entry name" value="ACYL CARRIER PROTEIN PHOSPHODIESTERASE"/>
    <property type="match status" value="1"/>
</dbReference>
<dbReference type="PANTHER" id="PTHR38764:SF1">
    <property type="entry name" value="ACYL CARRIER PROTEIN PHOSPHODIESTERASE"/>
    <property type="match status" value="1"/>
</dbReference>
<dbReference type="PIRSF" id="PIRSF011489">
    <property type="entry name" value="DUF479"/>
    <property type="match status" value="1"/>
</dbReference>
<evidence type="ECO:0000313" key="4">
    <source>
        <dbReference type="EMBL" id="GAA4506207.1"/>
    </source>
</evidence>
<protein>
    <submittedName>
        <fullName evidence="4">Acyl carrier protein phosphodiesterase</fullName>
    </submittedName>
</protein>
<dbReference type="EMBL" id="BAABGQ010000008">
    <property type="protein sequence ID" value="GAA4506207.1"/>
    <property type="molecule type" value="Genomic_DNA"/>
</dbReference>
<evidence type="ECO:0000256" key="2">
    <source>
        <dbReference type="ARBA" id="ARBA00022801"/>
    </source>
</evidence>
<evidence type="ECO:0000256" key="1">
    <source>
        <dbReference type="ARBA" id="ARBA00022516"/>
    </source>
</evidence>
<dbReference type="RefSeq" id="WP_208132930.1">
    <property type="nucleotide sequence ID" value="NZ_BAABGQ010000008.1"/>
</dbReference>
<reference evidence="5" key="1">
    <citation type="journal article" date="2019" name="Int. J. Syst. Evol. Microbiol.">
        <title>The Global Catalogue of Microorganisms (GCM) 10K type strain sequencing project: providing services to taxonomists for standard genome sequencing and annotation.</title>
        <authorList>
            <consortium name="The Broad Institute Genomics Platform"/>
            <consortium name="The Broad Institute Genome Sequencing Center for Infectious Disease"/>
            <person name="Wu L."/>
            <person name="Ma J."/>
        </authorList>
    </citation>
    <scope>NUCLEOTIDE SEQUENCE [LARGE SCALE GENOMIC DNA]</scope>
    <source>
        <strain evidence="5">JCM 17841</strain>
    </source>
</reference>
<sequence>MNFLAHLYLAGSPAAPGYLGQLTGQFIADSVPGRQFENYPASVQAGIRAHRAIDTFTDQHPVVRRTTARLRQAGAGKYAGVVADVFMDHFLARYFAEFSAESLADFTGRVYAALASQQAGFPAPVQRFFPHMVQHNWLLNYAEIEGIARALLGLSRRASPGSGMDLAAEELARNYPAYEADFREFFPALQAYVAGL</sequence>
<proteinExistence type="predicted"/>
<keyword evidence="5" id="KW-1185">Reference proteome</keyword>
<keyword evidence="2" id="KW-0378">Hydrolase</keyword>
<keyword evidence="1" id="KW-0444">Lipid biosynthesis</keyword>
<organism evidence="4 5">
    <name type="scientific">Hymenobacter ginsengisoli</name>
    <dbReference type="NCBI Taxonomy" id="1051626"/>
    <lineage>
        <taxon>Bacteria</taxon>
        <taxon>Pseudomonadati</taxon>
        <taxon>Bacteroidota</taxon>
        <taxon>Cytophagia</taxon>
        <taxon>Cytophagales</taxon>
        <taxon>Hymenobacteraceae</taxon>
        <taxon>Hymenobacter</taxon>
    </lineage>
</organism>
<dbReference type="Proteomes" id="UP001501243">
    <property type="component" value="Unassembled WGS sequence"/>
</dbReference>